<dbReference type="AlphaFoldDB" id="A0AAE1PFL4"/>
<comment type="caution">
    <text evidence="2">The sequence shown here is derived from an EMBL/GenBank/DDBJ whole genome shotgun (WGS) entry which is preliminary data.</text>
</comment>
<dbReference type="EMBL" id="JAWZYT010002150">
    <property type="protein sequence ID" value="KAK4306325.1"/>
    <property type="molecule type" value="Genomic_DNA"/>
</dbReference>
<feature type="compositionally biased region" description="Basic residues" evidence="1">
    <location>
        <begin position="57"/>
        <end position="68"/>
    </location>
</feature>
<reference evidence="2" key="1">
    <citation type="submission" date="2023-11" db="EMBL/GenBank/DDBJ databases">
        <title>Genome assemblies of two species of porcelain crab, Petrolisthes cinctipes and Petrolisthes manimaculis (Anomura: Porcellanidae).</title>
        <authorList>
            <person name="Angst P."/>
        </authorList>
    </citation>
    <scope>NUCLEOTIDE SEQUENCE</scope>
    <source>
        <strain evidence="2">PB745_02</strain>
        <tissue evidence="2">Gill</tissue>
    </source>
</reference>
<name>A0AAE1PFL4_9EUCA</name>
<protein>
    <submittedName>
        <fullName evidence="2">Uncharacterized protein</fullName>
    </submittedName>
</protein>
<proteinExistence type="predicted"/>
<keyword evidence="3" id="KW-1185">Reference proteome</keyword>
<accession>A0AAE1PFL4</accession>
<evidence type="ECO:0000256" key="1">
    <source>
        <dbReference type="SAM" id="MobiDB-lite"/>
    </source>
</evidence>
<gene>
    <name evidence="2" type="ORF">Pmani_021839</name>
</gene>
<evidence type="ECO:0000313" key="3">
    <source>
        <dbReference type="Proteomes" id="UP001292094"/>
    </source>
</evidence>
<evidence type="ECO:0000313" key="2">
    <source>
        <dbReference type="EMBL" id="KAK4306325.1"/>
    </source>
</evidence>
<dbReference type="Proteomes" id="UP001292094">
    <property type="component" value="Unassembled WGS sequence"/>
</dbReference>
<feature type="region of interest" description="Disordered" evidence="1">
    <location>
        <begin position="57"/>
        <end position="94"/>
    </location>
</feature>
<feature type="compositionally biased region" description="Basic and acidic residues" evidence="1">
    <location>
        <begin position="74"/>
        <end position="87"/>
    </location>
</feature>
<organism evidence="2 3">
    <name type="scientific">Petrolisthes manimaculis</name>
    <dbReference type="NCBI Taxonomy" id="1843537"/>
    <lineage>
        <taxon>Eukaryota</taxon>
        <taxon>Metazoa</taxon>
        <taxon>Ecdysozoa</taxon>
        <taxon>Arthropoda</taxon>
        <taxon>Crustacea</taxon>
        <taxon>Multicrustacea</taxon>
        <taxon>Malacostraca</taxon>
        <taxon>Eumalacostraca</taxon>
        <taxon>Eucarida</taxon>
        <taxon>Decapoda</taxon>
        <taxon>Pleocyemata</taxon>
        <taxon>Anomura</taxon>
        <taxon>Galatheoidea</taxon>
        <taxon>Porcellanidae</taxon>
        <taxon>Petrolisthes</taxon>
    </lineage>
</organism>
<sequence>MKEPVVPLMDIRCVELHFLAKLLIKRGPAEEKNEIARGRKIIISLVHTAAETNKLKCTKSIKKSKGTRKQGSGETERRGIQRPQEKKIGKRRKE</sequence>